<evidence type="ECO:0000259" key="4">
    <source>
        <dbReference type="PROSITE" id="PS50011"/>
    </source>
</evidence>
<organism evidence="5 6">
    <name type="scientific">Bacillus weihaiensis</name>
    <dbReference type="NCBI Taxonomy" id="1547283"/>
    <lineage>
        <taxon>Bacteria</taxon>
        <taxon>Bacillati</taxon>
        <taxon>Bacillota</taxon>
        <taxon>Bacilli</taxon>
        <taxon>Bacillales</taxon>
        <taxon>Bacillaceae</taxon>
        <taxon>Bacillus</taxon>
    </lineage>
</organism>
<dbReference type="InterPro" id="IPR000719">
    <property type="entry name" value="Prot_kinase_dom"/>
</dbReference>
<dbReference type="PANTHER" id="PTHR44167:SF31">
    <property type="entry name" value="PROTEIN CBG02007"/>
    <property type="match status" value="1"/>
</dbReference>
<sequence length="347" mass="39211">MMNQACNFSPGTKILGKWNGNSYTIIKLLGQGATGNVFLADSRQGKVAVKLSENSMAITSETNVLKHFSKVQGHSLGPSLLDVDDVKVGSQKLLSFYVMEYIEGHNLLQFVNERGIEWTDVLVLQLLTNLDSLHKEGWVFGDLKPDNLIISGPPPKIRCIDVGGTTQQGRSIKEFTEFFDRGYWGMGTRKAEPSYDLFAVAMIMVNAAYPKRFSKRSDVDGKEQLLSLFDQHSYLRKHKDVLKQAILGNYKSALDMKSDFIKLLSEGTKQNQSQTRSSSKTYRTHIPQKTSKKQQSQSLRKRAKSTQTRSQVVIKKKRRKSSGFLETLIILISVFVIYSLYVYHILL</sequence>
<dbReference type="PROSITE" id="PS50011">
    <property type="entry name" value="PROTEIN_KINASE_DOM"/>
    <property type="match status" value="1"/>
</dbReference>
<dbReference type="RefSeq" id="WP_072581505.1">
    <property type="nucleotide sequence ID" value="NZ_CP016020.1"/>
</dbReference>
<dbReference type="OrthoDB" id="583109at2"/>
<feature type="transmembrane region" description="Helical" evidence="3">
    <location>
        <begin position="324"/>
        <end position="346"/>
    </location>
</feature>
<feature type="region of interest" description="Disordered" evidence="2">
    <location>
        <begin position="271"/>
        <end position="314"/>
    </location>
</feature>
<dbReference type="KEGG" id="bwh:A9C19_19570"/>
<keyword evidence="6" id="KW-1185">Reference proteome</keyword>
<keyword evidence="5" id="KW-0808">Transferase</keyword>
<dbReference type="SUPFAM" id="SSF56112">
    <property type="entry name" value="Protein kinase-like (PK-like)"/>
    <property type="match status" value="1"/>
</dbReference>
<dbReference type="InterPro" id="IPR017441">
    <property type="entry name" value="Protein_kinase_ATP_BS"/>
</dbReference>
<evidence type="ECO:0000313" key="6">
    <source>
        <dbReference type="Proteomes" id="UP000181936"/>
    </source>
</evidence>
<accession>A0A1L3MWP5</accession>
<feature type="binding site" evidence="1">
    <location>
        <position position="50"/>
    </location>
    <ligand>
        <name>ATP</name>
        <dbReference type="ChEBI" id="CHEBI:30616"/>
    </ligand>
</feature>
<dbReference type="GO" id="GO:0005737">
    <property type="term" value="C:cytoplasm"/>
    <property type="evidence" value="ECO:0007669"/>
    <property type="project" value="TreeGrafter"/>
</dbReference>
<dbReference type="GO" id="GO:0005524">
    <property type="term" value="F:ATP binding"/>
    <property type="evidence" value="ECO:0007669"/>
    <property type="project" value="UniProtKB-UniRule"/>
</dbReference>
<reference evidence="5 6" key="1">
    <citation type="journal article" date="2016" name="Sci. Rep.">
        <title>Complete genome sequence and transcriptomic analysis of a novel marine strain Bacillus weihaiensis reveals the mechanism of brown algae degradation.</title>
        <authorList>
            <person name="Zhu Y."/>
            <person name="Chen P."/>
            <person name="Bao Y."/>
            <person name="Men Y."/>
            <person name="Zeng Y."/>
            <person name="Yang J."/>
            <person name="Sun J."/>
            <person name="Sun Y."/>
        </authorList>
    </citation>
    <scope>NUCLEOTIDE SEQUENCE [LARGE SCALE GENOMIC DNA]</scope>
    <source>
        <strain evidence="5 6">Alg07</strain>
    </source>
</reference>
<dbReference type="PANTHER" id="PTHR44167">
    <property type="entry name" value="OVARIAN-SPECIFIC SERINE/THREONINE-PROTEIN KINASE LOK-RELATED"/>
    <property type="match status" value="1"/>
</dbReference>
<keyword evidence="5" id="KW-0418">Kinase</keyword>
<keyword evidence="5" id="KW-0723">Serine/threonine-protein kinase</keyword>
<proteinExistence type="predicted"/>
<protein>
    <submittedName>
        <fullName evidence="5">Serine/threonine protein kinase</fullName>
    </submittedName>
</protein>
<dbReference type="GO" id="GO:0004674">
    <property type="term" value="F:protein serine/threonine kinase activity"/>
    <property type="evidence" value="ECO:0007669"/>
    <property type="project" value="UniProtKB-KW"/>
</dbReference>
<dbReference type="PROSITE" id="PS00107">
    <property type="entry name" value="PROTEIN_KINASE_ATP"/>
    <property type="match status" value="1"/>
</dbReference>
<dbReference type="SMART" id="SM00220">
    <property type="entry name" value="S_TKc"/>
    <property type="match status" value="1"/>
</dbReference>
<keyword evidence="3" id="KW-1133">Transmembrane helix</keyword>
<dbReference type="Pfam" id="PF00069">
    <property type="entry name" value="Pkinase"/>
    <property type="match status" value="1"/>
</dbReference>
<dbReference type="STRING" id="1547283.A9C19_19570"/>
<evidence type="ECO:0000256" key="1">
    <source>
        <dbReference type="PROSITE-ProRule" id="PRU10141"/>
    </source>
</evidence>
<dbReference type="AlphaFoldDB" id="A0A1L3MWP5"/>
<keyword evidence="1" id="KW-0547">Nucleotide-binding</keyword>
<evidence type="ECO:0000313" key="5">
    <source>
        <dbReference type="EMBL" id="APH06710.1"/>
    </source>
</evidence>
<feature type="domain" description="Protein kinase" evidence="4">
    <location>
        <begin position="23"/>
        <end position="288"/>
    </location>
</feature>
<dbReference type="Gene3D" id="3.30.200.20">
    <property type="entry name" value="Phosphorylase Kinase, domain 1"/>
    <property type="match status" value="1"/>
</dbReference>
<keyword evidence="3" id="KW-0812">Transmembrane</keyword>
<dbReference type="EMBL" id="CP016020">
    <property type="protein sequence ID" value="APH06710.1"/>
    <property type="molecule type" value="Genomic_DNA"/>
</dbReference>
<keyword evidence="1" id="KW-0067">ATP-binding</keyword>
<gene>
    <name evidence="5" type="ORF">A9C19_19570</name>
</gene>
<keyword evidence="3" id="KW-0472">Membrane</keyword>
<name>A0A1L3MWP5_9BACI</name>
<dbReference type="Gene3D" id="1.10.510.10">
    <property type="entry name" value="Transferase(Phosphotransferase) domain 1"/>
    <property type="match status" value="1"/>
</dbReference>
<evidence type="ECO:0000256" key="2">
    <source>
        <dbReference type="SAM" id="MobiDB-lite"/>
    </source>
</evidence>
<dbReference type="Proteomes" id="UP000181936">
    <property type="component" value="Chromosome"/>
</dbReference>
<evidence type="ECO:0000256" key="3">
    <source>
        <dbReference type="SAM" id="Phobius"/>
    </source>
</evidence>
<feature type="compositionally biased region" description="Polar residues" evidence="2">
    <location>
        <begin position="271"/>
        <end position="281"/>
    </location>
</feature>
<dbReference type="InterPro" id="IPR011009">
    <property type="entry name" value="Kinase-like_dom_sf"/>
</dbReference>